<name>A0A183LDF9_9TREM</name>
<evidence type="ECO:0000313" key="2">
    <source>
        <dbReference type="EMBL" id="VDO53046.1"/>
    </source>
</evidence>
<feature type="region of interest" description="Disordered" evidence="1">
    <location>
        <begin position="1"/>
        <end position="53"/>
    </location>
</feature>
<dbReference type="EMBL" id="UZAI01000439">
    <property type="protein sequence ID" value="VDO53046.1"/>
    <property type="molecule type" value="Genomic_DNA"/>
</dbReference>
<feature type="compositionally biased region" description="Basic and acidic residues" evidence="1">
    <location>
        <begin position="1"/>
        <end position="21"/>
    </location>
</feature>
<sequence>MESSRPKEEKRKTKEHVTPKNRDRHNKNEQQLNRTRKEGPEQSGSAAHATLGVTGVSKFEFIIKFNS</sequence>
<protein>
    <submittedName>
        <fullName evidence="2">Uncharacterized protein</fullName>
    </submittedName>
</protein>
<evidence type="ECO:0000313" key="3">
    <source>
        <dbReference type="Proteomes" id="UP000277204"/>
    </source>
</evidence>
<reference evidence="2 3" key="1">
    <citation type="submission" date="2018-11" db="EMBL/GenBank/DDBJ databases">
        <authorList>
            <consortium name="Pathogen Informatics"/>
        </authorList>
    </citation>
    <scope>NUCLEOTIDE SEQUENCE [LARGE SCALE GENOMIC DNA]</scope>
    <source>
        <strain evidence="2 3">Zambia</strain>
    </source>
</reference>
<proteinExistence type="predicted"/>
<organism evidence="2 3">
    <name type="scientific">Schistosoma margrebowiei</name>
    <dbReference type="NCBI Taxonomy" id="48269"/>
    <lineage>
        <taxon>Eukaryota</taxon>
        <taxon>Metazoa</taxon>
        <taxon>Spiralia</taxon>
        <taxon>Lophotrochozoa</taxon>
        <taxon>Platyhelminthes</taxon>
        <taxon>Trematoda</taxon>
        <taxon>Digenea</taxon>
        <taxon>Strigeidida</taxon>
        <taxon>Schistosomatoidea</taxon>
        <taxon>Schistosomatidae</taxon>
        <taxon>Schistosoma</taxon>
    </lineage>
</organism>
<evidence type="ECO:0000256" key="1">
    <source>
        <dbReference type="SAM" id="MobiDB-lite"/>
    </source>
</evidence>
<keyword evidence="3" id="KW-1185">Reference proteome</keyword>
<gene>
    <name evidence="2" type="ORF">SMRZ_LOCUS1834</name>
</gene>
<accession>A0A183LDF9</accession>
<dbReference type="Proteomes" id="UP000277204">
    <property type="component" value="Unassembled WGS sequence"/>
</dbReference>
<dbReference type="AlphaFoldDB" id="A0A183LDF9"/>